<evidence type="ECO:0000313" key="2">
    <source>
        <dbReference type="Proteomes" id="UP000492821"/>
    </source>
</evidence>
<name>A0A7E4VGG5_PANRE</name>
<evidence type="ECO:0000256" key="1">
    <source>
        <dbReference type="SAM" id="SignalP"/>
    </source>
</evidence>
<accession>A0A7E4VGG5</accession>
<dbReference type="AlphaFoldDB" id="A0A7E4VGG5"/>
<feature type="signal peptide" evidence="1">
    <location>
        <begin position="1"/>
        <end position="18"/>
    </location>
</feature>
<organism evidence="2 3">
    <name type="scientific">Panagrellus redivivus</name>
    <name type="common">Microworm</name>
    <dbReference type="NCBI Taxonomy" id="6233"/>
    <lineage>
        <taxon>Eukaryota</taxon>
        <taxon>Metazoa</taxon>
        <taxon>Ecdysozoa</taxon>
        <taxon>Nematoda</taxon>
        <taxon>Chromadorea</taxon>
        <taxon>Rhabditida</taxon>
        <taxon>Tylenchina</taxon>
        <taxon>Panagrolaimomorpha</taxon>
        <taxon>Panagrolaimoidea</taxon>
        <taxon>Panagrolaimidae</taxon>
        <taxon>Panagrellus</taxon>
    </lineage>
</organism>
<reference evidence="3" key="2">
    <citation type="submission" date="2020-10" db="UniProtKB">
        <authorList>
            <consortium name="WormBaseParasite"/>
        </authorList>
    </citation>
    <scope>IDENTIFICATION</scope>
</reference>
<sequence length="137" mass="15701">MLPLVFLVSIHYCVSLEARSIPSKRIVSACVPSWSFCAIGLRSKIKQSEASVWAVLRANLVGFPNNRDDTDQQKVKQRDLQRKADFYWNKLLHITMEPLSKIITHIKLTVISGCVNNRLQYRQIDTALTFMPFSTSF</sequence>
<proteinExistence type="predicted"/>
<keyword evidence="1" id="KW-0732">Signal</keyword>
<keyword evidence="2" id="KW-1185">Reference proteome</keyword>
<evidence type="ECO:0000313" key="3">
    <source>
        <dbReference type="WBParaSite" id="Pan_g20774.t1"/>
    </source>
</evidence>
<dbReference type="Proteomes" id="UP000492821">
    <property type="component" value="Unassembled WGS sequence"/>
</dbReference>
<dbReference type="WBParaSite" id="Pan_g20774.t1">
    <property type="protein sequence ID" value="Pan_g20774.t1"/>
    <property type="gene ID" value="Pan_g20774"/>
</dbReference>
<protein>
    <submittedName>
        <fullName evidence="3">Secreted protein</fullName>
    </submittedName>
</protein>
<reference evidence="2" key="1">
    <citation type="journal article" date="2013" name="Genetics">
        <title>The draft genome and transcriptome of Panagrellus redivivus are shaped by the harsh demands of a free-living lifestyle.</title>
        <authorList>
            <person name="Srinivasan J."/>
            <person name="Dillman A.R."/>
            <person name="Macchietto M.G."/>
            <person name="Heikkinen L."/>
            <person name="Lakso M."/>
            <person name="Fracchia K.M."/>
            <person name="Antoshechkin I."/>
            <person name="Mortazavi A."/>
            <person name="Wong G."/>
            <person name="Sternberg P.W."/>
        </authorList>
    </citation>
    <scope>NUCLEOTIDE SEQUENCE [LARGE SCALE GENOMIC DNA]</scope>
    <source>
        <strain evidence="2">MT8872</strain>
    </source>
</reference>
<feature type="chain" id="PRO_5028930136" evidence="1">
    <location>
        <begin position="19"/>
        <end position="137"/>
    </location>
</feature>